<comment type="similarity">
    <text evidence="2">Belongs to the nitroreductase family.</text>
</comment>
<reference evidence="7 8" key="2">
    <citation type="journal article" date="2012" name="Stand. Genomic Sci.">
        <title>Complete Genome Sequence of Clostridium clariflavum DSM 19732.</title>
        <authorList>
            <person name="Izquierdo J.A."/>
            <person name="Goodwin L."/>
            <person name="Davenport K.W."/>
            <person name="Teshima H."/>
            <person name="Bruce D."/>
            <person name="Detter C."/>
            <person name="Tapia R."/>
            <person name="Han S."/>
            <person name="Land M."/>
            <person name="Hauser L."/>
            <person name="Jeffries C.D."/>
            <person name="Han J."/>
            <person name="Pitluck S."/>
            <person name="Nolan M."/>
            <person name="Chen A."/>
            <person name="Huntemann M."/>
            <person name="Mavromatis K."/>
            <person name="Mikhailova N."/>
            <person name="Liolios K."/>
            <person name="Woyke T."/>
            <person name="Lynd L.R."/>
        </authorList>
    </citation>
    <scope>NUCLEOTIDE SEQUENCE [LARGE SCALE GENOMIC DNA]</scope>
    <source>
        <strain evidence="8">DSM 19732 / NBRC 101661 / EBR45</strain>
    </source>
</reference>
<feature type="domain" description="Nitroreductase" evidence="6">
    <location>
        <begin position="17"/>
        <end position="72"/>
    </location>
</feature>
<keyword evidence="4" id="KW-0288">FMN</keyword>
<evidence type="ECO:0000256" key="4">
    <source>
        <dbReference type="ARBA" id="ARBA00022643"/>
    </source>
</evidence>
<protein>
    <submittedName>
        <fullName evidence="7">Nitroreductase</fullName>
    </submittedName>
</protein>
<keyword evidence="5" id="KW-0560">Oxidoreductase</keyword>
<keyword evidence="3" id="KW-0285">Flavoprotein</keyword>
<evidence type="ECO:0000313" key="8">
    <source>
        <dbReference type="Proteomes" id="UP000005435"/>
    </source>
</evidence>
<organism evidence="7 8">
    <name type="scientific">Acetivibrio clariflavus (strain DSM 19732 / NBRC 101661 / EBR45)</name>
    <name type="common">Clostridium clariflavum</name>
    <dbReference type="NCBI Taxonomy" id="720554"/>
    <lineage>
        <taxon>Bacteria</taxon>
        <taxon>Bacillati</taxon>
        <taxon>Bacillota</taxon>
        <taxon>Clostridia</taxon>
        <taxon>Eubacteriales</taxon>
        <taxon>Oscillospiraceae</taxon>
        <taxon>Acetivibrio</taxon>
    </lineage>
</organism>
<dbReference type="KEGG" id="ccl:Clocl_3226"/>
<keyword evidence="8" id="KW-1185">Reference proteome</keyword>
<dbReference type="PANTHER" id="PTHR43673:SF2">
    <property type="entry name" value="NITROREDUCTASE"/>
    <property type="match status" value="1"/>
</dbReference>
<dbReference type="AlphaFoldDB" id="G8LW95"/>
<dbReference type="EMBL" id="CP003065">
    <property type="protein sequence ID" value="AEV69742.1"/>
    <property type="molecule type" value="Genomic_DNA"/>
</dbReference>
<evidence type="ECO:0000256" key="1">
    <source>
        <dbReference type="ARBA" id="ARBA00001917"/>
    </source>
</evidence>
<evidence type="ECO:0000313" key="7">
    <source>
        <dbReference type="EMBL" id="AEV69742.1"/>
    </source>
</evidence>
<dbReference type="GO" id="GO:0016491">
    <property type="term" value="F:oxidoreductase activity"/>
    <property type="evidence" value="ECO:0007669"/>
    <property type="project" value="UniProtKB-KW"/>
</dbReference>
<dbReference type="Gene3D" id="3.40.109.10">
    <property type="entry name" value="NADH Oxidase"/>
    <property type="match status" value="1"/>
</dbReference>
<dbReference type="SUPFAM" id="SSF55469">
    <property type="entry name" value="FMN-dependent nitroreductase-like"/>
    <property type="match status" value="1"/>
</dbReference>
<name>G8LW95_ACECE</name>
<proteinExistence type="inferred from homology"/>
<reference evidence="8" key="1">
    <citation type="submission" date="2011-12" db="EMBL/GenBank/DDBJ databases">
        <title>Complete sequence of Clostridium clariflavum DSM 19732.</title>
        <authorList>
            <consortium name="US DOE Joint Genome Institute"/>
            <person name="Lucas S."/>
            <person name="Han J."/>
            <person name="Lapidus A."/>
            <person name="Cheng J.-F."/>
            <person name="Goodwin L."/>
            <person name="Pitluck S."/>
            <person name="Peters L."/>
            <person name="Teshima H."/>
            <person name="Detter J.C."/>
            <person name="Han C."/>
            <person name="Tapia R."/>
            <person name="Land M."/>
            <person name="Hauser L."/>
            <person name="Kyrpides N."/>
            <person name="Ivanova N."/>
            <person name="Pagani I."/>
            <person name="Kitzmiller T."/>
            <person name="Lynd L."/>
            <person name="Izquierdo J."/>
            <person name="Woyke T."/>
        </authorList>
    </citation>
    <scope>NUCLEOTIDE SEQUENCE [LARGE SCALE GENOMIC DNA]</scope>
    <source>
        <strain evidence="8">DSM 19732 / NBRC 101661 / EBR45</strain>
    </source>
</reference>
<dbReference type="Proteomes" id="UP000005435">
    <property type="component" value="Chromosome"/>
</dbReference>
<evidence type="ECO:0000256" key="2">
    <source>
        <dbReference type="ARBA" id="ARBA00007118"/>
    </source>
</evidence>
<dbReference type="eggNOG" id="COG0778">
    <property type="taxonomic scope" value="Bacteria"/>
</dbReference>
<dbReference type="InterPro" id="IPR029479">
    <property type="entry name" value="Nitroreductase"/>
</dbReference>
<gene>
    <name evidence="7" type="ordered locus">Clocl_3226</name>
</gene>
<accession>G8LW95</accession>
<dbReference type="Pfam" id="PF00881">
    <property type="entry name" value="Nitroreductase"/>
    <property type="match status" value="1"/>
</dbReference>
<evidence type="ECO:0000256" key="3">
    <source>
        <dbReference type="ARBA" id="ARBA00022630"/>
    </source>
</evidence>
<dbReference type="InterPro" id="IPR000415">
    <property type="entry name" value="Nitroreductase-like"/>
</dbReference>
<dbReference type="HOGENOM" id="CLU_070764_7_1_9"/>
<comment type="cofactor">
    <cofactor evidence="1">
        <name>FMN</name>
        <dbReference type="ChEBI" id="CHEBI:58210"/>
    </cofactor>
</comment>
<evidence type="ECO:0000259" key="6">
    <source>
        <dbReference type="Pfam" id="PF00881"/>
    </source>
</evidence>
<dbReference type="CDD" id="cd20609">
    <property type="entry name" value="nitroreductase"/>
    <property type="match status" value="1"/>
</dbReference>
<dbReference type="PANTHER" id="PTHR43673">
    <property type="entry name" value="NAD(P)H NITROREDUCTASE YDGI-RELATED"/>
    <property type="match status" value="1"/>
</dbReference>
<dbReference type="STRING" id="720554.Clocl_3226"/>
<evidence type="ECO:0000256" key="5">
    <source>
        <dbReference type="ARBA" id="ARBA00023002"/>
    </source>
</evidence>
<sequence>MLNIEGMINMDFLELAKKRYSVRKYQSKKVEKDKLLKILEAGRVAPTGCNNQPFKLIVVQEEEGLEKIKKAANIFGAPLAIIVCGDHNAVWKRPFDGKNILDIDVSIVTDHMMLQATELGLGSVWICYFKPDVIKAEFNLPDHIEPINILAIGYADGEAASPDRHEKLRRPLSELVSYESL</sequence>